<gene>
    <name evidence="2" type="ORF">KSP39_PZI013706</name>
</gene>
<feature type="region of interest" description="Disordered" evidence="1">
    <location>
        <begin position="217"/>
        <end position="268"/>
    </location>
</feature>
<reference evidence="2 3" key="1">
    <citation type="journal article" date="2022" name="Nat. Plants">
        <title>Genomes of leafy and leafless Platanthera orchids illuminate the evolution of mycoheterotrophy.</title>
        <authorList>
            <person name="Li M.H."/>
            <person name="Liu K.W."/>
            <person name="Li Z."/>
            <person name="Lu H.C."/>
            <person name="Ye Q.L."/>
            <person name="Zhang D."/>
            <person name="Wang J.Y."/>
            <person name="Li Y.F."/>
            <person name="Zhong Z.M."/>
            <person name="Liu X."/>
            <person name="Yu X."/>
            <person name="Liu D.K."/>
            <person name="Tu X.D."/>
            <person name="Liu B."/>
            <person name="Hao Y."/>
            <person name="Liao X.Y."/>
            <person name="Jiang Y.T."/>
            <person name="Sun W.H."/>
            <person name="Chen J."/>
            <person name="Chen Y.Q."/>
            <person name="Ai Y."/>
            <person name="Zhai J.W."/>
            <person name="Wu S.S."/>
            <person name="Zhou Z."/>
            <person name="Hsiao Y.Y."/>
            <person name="Wu W.L."/>
            <person name="Chen Y.Y."/>
            <person name="Lin Y.F."/>
            <person name="Hsu J.L."/>
            <person name="Li C.Y."/>
            <person name="Wang Z.W."/>
            <person name="Zhao X."/>
            <person name="Zhong W.Y."/>
            <person name="Ma X.K."/>
            <person name="Ma L."/>
            <person name="Huang J."/>
            <person name="Chen G.Z."/>
            <person name="Huang M.Z."/>
            <person name="Huang L."/>
            <person name="Peng D.H."/>
            <person name="Luo Y.B."/>
            <person name="Zou S.Q."/>
            <person name="Chen S.P."/>
            <person name="Lan S."/>
            <person name="Tsai W.C."/>
            <person name="Van de Peer Y."/>
            <person name="Liu Z.J."/>
        </authorList>
    </citation>
    <scope>NUCLEOTIDE SEQUENCE [LARGE SCALE GENOMIC DNA]</scope>
    <source>
        <strain evidence="2">Lor287</strain>
    </source>
</reference>
<accession>A0AAP0G3N8</accession>
<evidence type="ECO:0000256" key="1">
    <source>
        <dbReference type="SAM" id="MobiDB-lite"/>
    </source>
</evidence>
<evidence type="ECO:0000313" key="3">
    <source>
        <dbReference type="Proteomes" id="UP001418222"/>
    </source>
</evidence>
<feature type="compositionally biased region" description="Low complexity" evidence="1">
    <location>
        <begin position="38"/>
        <end position="47"/>
    </location>
</feature>
<feature type="region of interest" description="Disordered" evidence="1">
    <location>
        <begin position="19"/>
        <end position="63"/>
    </location>
</feature>
<protein>
    <submittedName>
        <fullName evidence="2">Uncharacterized protein</fullName>
    </submittedName>
</protein>
<organism evidence="2 3">
    <name type="scientific">Platanthera zijinensis</name>
    <dbReference type="NCBI Taxonomy" id="2320716"/>
    <lineage>
        <taxon>Eukaryota</taxon>
        <taxon>Viridiplantae</taxon>
        <taxon>Streptophyta</taxon>
        <taxon>Embryophyta</taxon>
        <taxon>Tracheophyta</taxon>
        <taxon>Spermatophyta</taxon>
        <taxon>Magnoliopsida</taxon>
        <taxon>Liliopsida</taxon>
        <taxon>Asparagales</taxon>
        <taxon>Orchidaceae</taxon>
        <taxon>Orchidoideae</taxon>
        <taxon>Orchideae</taxon>
        <taxon>Orchidinae</taxon>
        <taxon>Platanthera</taxon>
    </lineage>
</organism>
<evidence type="ECO:0000313" key="2">
    <source>
        <dbReference type="EMBL" id="KAK8935880.1"/>
    </source>
</evidence>
<sequence length="338" mass="36823">MNFAAGVCASVAASHTPLRTFAPSKSSTPSSAIVTWKSPGTTSSPSGTPGGPAPPARPPPRPVRRQLTDHCLEANAVFPDADIVTIAHTPARYLNFSINCFCYPHPLMYIRGGDYLNFAMFLDVWNLGLFPNYLLPLLIPFVSSLLRLPPPIAILLDCNTFGGPSLWMLGESLPFDCVLDEVYLGFERWLPLAPKVKKPRSIYNAASLAYIEEEASVGTKEQHDSNGGEARLAEQPEKKQQAGEDEQQSDDSRPEKMKTCQRRRRRVAVVDVAGSKGGAVEAVGIVVEEQRTSSARQRRKQTTSTSQKTGEAAVEPTSQKTGEAAVAEDGRSGRRDRR</sequence>
<feature type="compositionally biased region" description="Pro residues" evidence="1">
    <location>
        <begin position="51"/>
        <end position="61"/>
    </location>
</feature>
<feature type="compositionally biased region" description="Polar residues" evidence="1">
    <location>
        <begin position="23"/>
        <end position="33"/>
    </location>
</feature>
<feature type="compositionally biased region" description="Basic and acidic residues" evidence="1">
    <location>
        <begin position="328"/>
        <end position="338"/>
    </location>
</feature>
<dbReference type="AlphaFoldDB" id="A0AAP0G3N8"/>
<proteinExistence type="predicted"/>
<name>A0AAP0G3N8_9ASPA</name>
<dbReference type="EMBL" id="JBBWWQ010000011">
    <property type="protein sequence ID" value="KAK8935880.1"/>
    <property type="molecule type" value="Genomic_DNA"/>
</dbReference>
<dbReference type="Proteomes" id="UP001418222">
    <property type="component" value="Unassembled WGS sequence"/>
</dbReference>
<feature type="compositionally biased region" description="Basic and acidic residues" evidence="1">
    <location>
        <begin position="220"/>
        <end position="242"/>
    </location>
</feature>
<comment type="caution">
    <text evidence="2">The sequence shown here is derived from an EMBL/GenBank/DDBJ whole genome shotgun (WGS) entry which is preliminary data.</text>
</comment>
<feature type="region of interest" description="Disordered" evidence="1">
    <location>
        <begin position="280"/>
        <end position="338"/>
    </location>
</feature>
<keyword evidence="3" id="KW-1185">Reference proteome</keyword>